<gene>
    <name evidence="2" type="primary">LOC102810082</name>
</gene>
<reference evidence="2" key="1">
    <citation type="submission" date="2025-08" db="UniProtKB">
        <authorList>
            <consortium name="RefSeq"/>
        </authorList>
    </citation>
    <scope>IDENTIFICATION</scope>
    <source>
        <tissue evidence="2">Testes</tissue>
    </source>
</reference>
<dbReference type="Proteomes" id="UP000694865">
    <property type="component" value="Unplaced"/>
</dbReference>
<dbReference type="SUPFAM" id="SSF53474">
    <property type="entry name" value="alpha/beta-Hydrolases"/>
    <property type="match status" value="1"/>
</dbReference>
<dbReference type="InterPro" id="IPR008547">
    <property type="entry name" value="DUF829_TMEM53"/>
</dbReference>
<evidence type="ECO:0000313" key="2">
    <source>
        <dbReference type="RefSeq" id="XP_006812992.1"/>
    </source>
</evidence>
<dbReference type="RefSeq" id="XP_006812992.1">
    <property type="nucleotide sequence ID" value="XM_006812929.1"/>
</dbReference>
<protein>
    <submittedName>
        <fullName evidence="2">Transmembrane protein 53-A-like</fullName>
    </submittedName>
</protein>
<dbReference type="PANTHER" id="PTHR20908">
    <property type="entry name" value="LD15586P"/>
    <property type="match status" value="1"/>
</dbReference>
<accession>A0ABM0LZ01</accession>
<sequence>MPELTVTHISNNLELHTADEWIHDDILFWDDENDTRNDPNRPLVLMFTWMSAKRRYIEKYVDLYTSKNADVLVVKMDPVNLVWPSTGQTVVIDLLNYLEKGEQPIIIHSFSVGGHLYGEMLRKVESKCGRYLPVKDRIIGQVFDSCASPRGSFNSICDAITQNPLLWFLLKGVAVTYFWVTHKYTVAHIQEITEVLRHNPINSPVLMLYSRDDPIGTACENERFSESWKSELGYRVTSKCWDSSPHVEHMRKHKTEYVDVLYKFLNTLKPFYETS</sequence>
<dbReference type="PANTHER" id="PTHR20908:SF3">
    <property type="entry name" value="TRANSMEMBRANE PROTEIN 53"/>
    <property type="match status" value="1"/>
</dbReference>
<dbReference type="InterPro" id="IPR029058">
    <property type="entry name" value="AB_hydrolase_fold"/>
</dbReference>
<organism evidence="1 2">
    <name type="scientific">Saccoglossus kowalevskii</name>
    <name type="common">Acorn worm</name>
    <dbReference type="NCBI Taxonomy" id="10224"/>
    <lineage>
        <taxon>Eukaryota</taxon>
        <taxon>Metazoa</taxon>
        <taxon>Hemichordata</taxon>
        <taxon>Enteropneusta</taxon>
        <taxon>Harrimaniidae</taxon>
        <taxon>Saccoglossus</taxon>
    </lineage>
</organism>
<dbReference type="Pfam" id="PF05705">
    <property type="entry name" value="DUF829"/>
    <property type="match status" value="1"/>
</dbReference>
<name>A0ABM0LZ01_SACKO</name>
<dbReference type="GeneID" id="102810082"/>
<keyword evidence="1" id="KW-1185">Reference proteome</keyword>
<evidence type="ECO:0000313" key="1">
    <source>
        <dbReference type="Proteomes" id="UP000694865"/>
    </source>
</evidence>
<proteinExistence type="predicted"/>